<evidence type="ECO:0008006" key="2">
    <source>
        <dbReference type="Google" id="ProtNLM"/>
    </source>
</evidence>
<accession>A0A6N2R2S6</accession>
<gene>
    <name evidence="1" type="ORF">BLLFYP82_00424</name>
</gene>
<name>A0A6N2R2S6_BIFLN</name>
<evidence type="ECO:0000313" key="1">
    <source>
        <dbReference type="EMBL" id="VYS74315.1"/>
    </source>
</evidence>
<sequence length="34" mass="3772">MHIPVVRYDDGSFQVEPSAVDIKNKLQELGGLTD</sequence>
<protein>
    <recommendedName>
        <fullName evidence="2">NrdH-redoxin</fullName>
    </recommendedName>
</protein>
<dbReference type="EMBL" id="CACRSV010000002">
    <property type="protein sequence ID" value="VYS74315.1"/>
    <property type="molecule type" value="Genomic_DNA"/>
</dbReference>
<organism evidence="1">
    <name type="scientific">Bifidobacterium longum</name>
    <dbReference type="NCBI Taxonomy" id="216816"/>
    <lineage>
        <taxon>Bacteria</taxon>
        <taxon>Bacillati</taxon>
        <taxon>Actinomycetota</taxon>
        <taxon>Actinomycetes</taxon>
        <taxon>Bifidobacteriales</taxon>
        <taxon>Bifidobacteriaceae</taxon>
        <taxon>Bifidobacterium</taxon>
    </lineage>
</organism>
<proteinExistence type="predicted"/>
<reference evidence="1" key="1">
    <citation type="submission" date="2019-11" db="EMBL/GenBank/DDBJ databases">
        <authorList>
            <person name="Feng L."/>
        </authorList>
    </citation>
    <scope>NUCLEOTIDE SEQUENCE</scope>
    <source>
        <strain evidence="1">BlongumLFYP82</strain>
    </source>
</reference>
<dbReference type="AlphaFoldDB" id="A0A6N2R2S6"/>